<protein>
    <submittedName>
        <fullName evidence="2">Uncharacterized protein</fullName>
    </submittedName>
</protein>
<sequence>MANLSSGKRPGDRDVDDARGRVAAGDRDRNGHGHGGESGRQAKRTRRESPEKGDWRDVHFKENERERDRDRNRDRSGYSSRRDREDYRRYDRSSRRGDHKTGGKDQERWSRSRSRTRSRSKSLLVNTEPPLNYGEDDEKEEGDSACGELASRKADLEFQVLTRLGGVLPFQFLPGSESGFGN</sequence>
<feature type="compositionally biased region" description="Basic and acidic residues" evidence="1">
    <location>
        <begin position="47"/>
        <end position="110"/>
    </location>
</feature>
<accession>A0A8H5AV58</accession>
<name>A0A8H5AV58_9AGAR</name>
<proteinExistence type="predicted"/>
<evidence type="ECO:0000313" key="3">
    <source>
        <dbReference type="Proteomes" id="UP000541558"/>
    </source>
</evidence>
<keyword evidence="3" id="KW-1185">Reference proteome</keyword>
<organism evidence="2 3">
    <name type="scientific">Ephemerocybe angulata</name>
    <dbReference type="NCBI Taxonomy" id="980116"/>
    <lineage>
        <taxon>Eukaryota</taxon>
        <taxon>Fungi</taxon>
        <taxon>Dikarya</taxon>
        <taxon>Basidiomycota</taxon>
        <taxon>Agaricomycotina</taxon>
        <taxon>Agaricomycetes</taxon>
        <taxon>Agaricomycetidae</taxon>
        <taxon>Agaricales</taxon>
        <taxon>Agaricineae</taxon>
        <taxon>Psathyrellaceae</taxon>
        <taxon>Ephemerocybe</taxon>
    </lineage>
</organism>
<evidence type="ECO:0000313" key="2">
    <source>
        <dbReference type="EMBL" id="KAF5311418.1"/>
    </source>
</evidence>
<feature type="region of interest" description="Disordered" evidence="1">
    <location>
        <begin position="1"/>
        <end position="148"/>
    </location>
</feature>
<feature type="compositionally biased region" description="Basic residues" evidence="1">
    <location>
        <begin position="111"/>
        <end position="120"/>
    </location>
</feature>
<dbReference type="Proteomes" id="UP000541558">
    <property type="component" value="Unassembled WGS sequence"/>
</dbReference>
<comment type="caution">
    <text evidence="2">The sequence shown here is derived from an EMBL/GenBank/DDBJ whole genome shotgun (WGS) entry which is preliminary data.</text>
</comment>
<reference evidence="2 3" key="1">
    <citation type="journal article" date="2020" name="ISME J.">
        <title>Uncovering the hidden diversity of litter-decomposition mechanisms in mushroom-forming fungi.</title>
        <authorList>
            <person name="Floudas D."/>
            <person name="Bentzer J."/>
            <person name="Ahren D."/>
            <person name="Johansson T."/>
            <person name="Persson P."/>
            <person name="Tunlid A."/>
        </authorList>
    </citation>
    <scope>NUCLEOTIDE SEQUENCE [LARGE SCALE GENOMIC DNA]</scope>
    <source>
        <strain evidence="2 3">CBS 175.51</strain>
    </source>
</reference>
<feature type="compositionally biased region" description="Acidic residues" evidence="1">
    <location>
        <begin position="134"/>
        <end position="143"/>
    </location>
</feature>
<gene>
    <name evidence="2" type="ORF">D9611_011525</name>
</gene>
<dbReference type="EMBL" id="JAACJK010000226">
    <property type="protein sequence ID" value="KAF5311418.1"/>
    <property type="molecule type" value="Genomic_DNA"/>
</dbReference>
<evidence type="ECO:0000256" key="1">
    <source>
        <dbReference type="SAM" id="MobiDB-lite"/>
    </source>
</evidence>
<feature type="compositionally biased region" description="Basic and acidic residues" evidence="1">
    <location>
        <begin position="9"/>
        <end position="37"/>
    </location>
</feature>
<dbReference type="AlphaFoldDB" id="A0A8H5AV58"/>